<sequence>MAQLMASIASDYESAMDSGDPRVKEWFLMSSPFPTVAICLFYLYFVTRLGPRLMKNREAFKLRPLLLLYNGFQVYFSCWMFKEGLLSGWWGNYSLKCQPVDYSNNPTAMRMANAVWWFYFSKFTELSDTVFFVLRKKNDHITVLHLIHHGGIPIATWFGTKFVPGGHSTFCGMLNTFVHAVMYSYYFISALKPKWKGYLKFKKWVTLLQIAQFVLIMAHALQLLVVDCDYPRSFVWFISFHGLLFLILFSNFYLRTYAGSKKRAAVTKAISSMVSEESEETIIAKKIISNGFNGDIVMRKAAEYDE</sequence>
<evidence type="ECO:0000256" key="6">
    <source>
        <dbReference type="ARBA" id="ARBA00022989"/>
    </source>
</evidence>
<gene>
    <name evidence="11" type="primary">ELOVL12</name>
</gene>
<dbReference type="GO" id="GO:0019367">
    <property type="term" value="P:fatty acid elongation, saturated fatty acid"/>
    <property type="evidence" value="ECO:0007669"/>
    <property type="project" value="TreeGrafter"/>
</dbReference>
<feature type="transmembrane region" description="Helical" evidence="10">
    <location>
        <begin position="114"/>
        <end position="134"/>
    </location>
</feature>
<evidence type="ECO:0000256" key="10">
    <source>
        <dbReference type="RuleBase" id="RU361115"/>
    </source>
</evidence>
<evidence type="ECO:0000256" key="8">
    <source>
        <dbReference type="ARBA" id="ARBA00023136"/>
    </source>
</evidence>
<evidence type="ECO:0000256" key="7">
    <source>
        <dbReference type="ARBA" id="ARBA00023098"/>
    </source>
</evidence>
<keyword evidence="6 10" id="KW-1133">Transmembrane helix</keyword>
<dbReference type="GO" id="GO:0034625">
    <property type="term" value="P:fatty acid elongation, monounsaturated fatty acid"/>
    <property type="evidence" value="ECO:0007669"/>
    <property type="project" value="TreeGrafter"/>
</dbReference>
<dbReference type="GO" id="GO:0009922">
    <property type="term" value="F:fatty acid elongase activity"/>
    <property type="evidence" value="ECO:0007669"/>
    <property type="project" value="UniProtKB-EC"/>
</dbReference>
<comment type="catalytic activity">
    <reaction evidence="10">
        <text>a very-long-chain acyl-CoA + malonyl-CoA + H(+) = a very-long-chain 3-oxoacyl-CoA + CO2 + CoA</text>
        <dbReference type="Rhea" id="RHEA:32727"/>
        <dbReference type="ChEBI" id="CHEBI:15378"/>
        <dbReference type="ChEBI" id="CHEBI:16526"/>
        <dbReference type="ChEBI" id="CHEBI:57287"/>
        <dbReference type="ChEBI" id="CHEBI:57384"/>
        <dbReference type="ChEBI" id="CHEBI:90725"/>
        <dbReference type="ChEBI" id="CHEBI:90736"/>
        <dbReference type="EC" id="2.3.1.199"/>
    </reaction>
</comment>
<dbReference type="AlphaFoldDB" id="A0A499U8U6"/>
<evidence type="ECO:0000256" key="9">
    <source>
        <dbReference type="ARBA" id="ARBA00023160"/>
    </source>
</evidence>
<feature type="transmembrane region" description="Helical" evidence="10">
    <location>
        <begin position="204"/>
        <end position="222"/>
    </location>
</feature>
<dbReference type="EMBL" id="LC416758">
    <property type="protein sequence ID" value="BBF94992.1"/>
    <property type="molecule type" value="mRNA"/>
</dbReference>
<evidence type="ECO:0000256" key="5">
    <source>
        <dbReference type="ARBA" id="ARBA00022832"/>
    </source>
</evidence>
<comment type="subcellular location">
    <subcellularLocation>
        <location evidence="1">Membrane</location>
        <topology evidence="1">Multi-pass membrane protein</topology>
    </subcellularLocation>
</comment>
<keyword evidence="5 10" id="KW-0276">Fatty acid metabolism</keyword>
<feature type="transmembrane region" description="Helical" evidence="10">
    <location>
        <begin position="234"/>
        <end position="254"/>
    </location>
</feature>
<accession>A0A499U8U6</accession>
<keyword evidence="7 10" id="KW-0443">Lipid metabolism</keyword>
<dbReference type="GO" id="GO:0034626">
    <property type="term" value="P:fatty acid elongation, polyunsaturated fatty acid"/>
    <property type="evidence" value="ECO:0007669"/>
    <property type="project" value="TreeGrafter"/>
</dbReference>
<evidence type="ECO:0000256" key="4">
    <source>
        <dbReference type="ARBA" id="ARBA00022692"/>
    </source>
</evidence>
<evidence type="ECO:0000256" key="3">
    <source>
        <dbReference type="ARBA" id="ARBA00022679"/>
    </source>
</evidence>
<reference evidence="11" key="1">
    <citation type="journal article" date="2019" name="Elife">
        <title>Molecular basis of wax-based color change and UV reflection in dragonflies.</title>
        <authorList>
            <person name="Futahashi R."/>
            <person name="Yamahama Y."/>
            <person name="Kawaguchi M."/>
            <person name="Mori N."/>
            <person name="Ishii D."/>
            <person name="Okude G."/>
            <person name="Hirai Y."/>
            <person name="Kawahara-Miki R."/>
            <person name="Yoshitake K."/>
            <person name="Yajima S."/>
            <person name="Hariyama T."/>
            <person name="Fukatsu T."/>
        </authorList>
    </citation>
    <scope>NUCLEOTIDE SEQUENCE</scope>
</reference>
<dbReference type="Pfam" id="PF01151">
    <property type="entry name" value="ELO"/>
    <property type="match status" value="1"/>
</dbReference>
<dbReference type="GO" id="GO:0005789">
    <property type="term" value="C:endoplasmic reticulum membrane"/>
    <property type="evidence" value="ECO:0007669"/>
    <property type="project" value="TreeGrafter"/>
</dbReference>
<evidence type="ECO:0000313" key="11">
    <source>
        <dbReference type="EMBL" id="BBF94992.1"/>
    </source>
</evidence>
<dbReference type="EC" id="2.3.1.199" evidence="10"/>
<dbReference type="GO" id="GO:0042761">
    <property type="term" value="P:very long-chain fatty acid biosynthetic process"/>
    <property type="evidence" value="ECO:0007669"/>
    <property type="project" value="TreeGrafter"/>
</dbReference>
<feature type="transmembrane region" description="Helical" evidence="10">
    <location>
        <begin position="141"/>
        <end position="160"/>
    </location>
</feature>
<keyword evidence="2 10" id="KW-0444">Lipid biosynthesis</keyword>
<dbReference type="GO" id="GO:0030148">
    <property type="term" value="P:sphingolipid biosynthetic process"/>
    <property type="evidence" value="ECO:0007669"/>
    <property type="project" value="TreeGrafter"/>
</dbReference>
<dbReference type="PANTHER" id="PTHR11157">
    <property type="entry name" value="FATTY ACID ACYL TRANSFERASE-RELATED"/>
    <property type="match status" value="1"/>
</dbReference>
<feature type="transmembrane region" description="Helical" evidence="10">
    <location>
        <begin position="65"/>
        <end position="82"/>
    </location>
</feature>
<feature type="transmembrane region" description="Helical" evidence="10">
    <location>
        <begin position="26"/>
        <end position="45"/>
    </location>
</feature>
<protein>
    <recommendedName>
        <fullName evidence="10">Elongation of very long chain fatty acids protein</fullName>
        <ecNumber evidence="10">2.3.1.199</ecNumber>
    </recommendedName>
    <alternativeName>
        <fullName evidence="10">Very-long-chain 3-oxoacyl-CoA synthase</fullName>
    </alternativeName>
</protein>
<feature type="transmembrane region" description="Helical" evidence="10">
    <location>
        <begin position="172"/>
        <end position="192"/>
    </location>
</feature>
<name>A0A499U8U6_9ODON</name>
<dbReference type="PANTHER" id="PTHR11157:SF69">
    <property type="entry name" value="ELONGATION OF VERY LONG CHAIN FATTY ACIDS PROTEIN 7"/>
    <property type="match status" value="1"/>
</dbReference>
<evidence type="ECO:0000256" key="1">
    <source>
        <dbReference type="ARBA" id="ARBA00004141"/>
    </source>
</evidence>
<keyword evidence="4 10" id="KW-0812">Transmembrane</keyword>
<dbReference type="InterPro" id="IPR002076">
    <property type="entry name" value="ELO_fam"/>
</dbReference>
<organism evidence="11">
    <name type="scientific">Orthetrum albistylum</name>
    <dbReference type="NCBI Taxonomy" id="254766"/>
    <lineage>
        <taxon>Eukaryota</taxon>
        <taxon>Metazoa</taxon>
        <taxon>Ecdysozoa</taxon>
        <taxon>Arthropoda</taxon>
        <taxon>Hexapoda</taxon>
        <taxon>Insecta</taxon>
        <taxon>Pterygota</taxon>
        <taxon>Palaeoptera</taxon>
        <taxon>Odonata</taxon>
        <taxon>Epiprocta</taxon>
        <taxon>Anisoptera</taxon>
        <taxon>Libelluloidea</taxon>
        <taxon>Libellulidae</taxon>
        <taxon>Orthetrum</taxon>
    </lineage>
</organism>
<keyword evidence="9 10" id="KW-0275">Fatty acid biosynthesis</keyword>
<evidence type="ECO:0000256" key="2">
    <source>
        <dbReference type="ARBA" id="ARBA00022516"/>
    </source>
</evidence>
<proteinExistence type="evidence at transcript level"/>
<comment type="similarity">
    <text evidence="10">Belongs to the ELO family.</text>
</comment>
<keyword evidence="3 10" id="KW-0808">Transferase</keyword>
<keyword evidence="8 10" id="KW-0472">Membrane</keyword>